<organism evidence="1 2">
    <name type="scientific">Phytophthora cactorum</name>
    <dbReference type="NCBI Taxonomy" id="29920"/>
    <lineage>
        <taxon>Eukaryota</taxon>
        <taxon>Sar</taxon>
        <taxon>Stramenopiles</taxon>
        <taxon>Oomycota</taxon>
        <taxon>Peronosporomycetes</taxon>
        <taxon>Peronosporales</taxon>
        <taxon>Peronosporaceae</taxon>
        <taxon>Phytophthora</taxon>
    </lineage>
</organism>
<dbReference type="EMBL" id="JAENGZ010001554">
    <property type="protein sequence ID" value="KAG6947398.1"/>
    <property type="molecule type" value="Genomic_DNA"/>
</dbReference>
<reference evidence="1" key="1">
    <citation type="submission" date="2021-01" db="EMBL/GenBank/DDBJ databases">
        <title>Phytophthora aleatoria, a newly-described species from Pinus radiata is distinct from Phytophthora cactorum isolates based on comparative genomics.</title>
        <authorList>
            <person name="Mcdougal R."/>
            <person name="Panda P."/>
            <person name="Williams N."/>
            <person name="Studholme D.J."/>
        </authorList>
    </citation>
    <scope>NUCLEOTIDE SEQUENCE</scope>
    <source>
        <strain evidence="1">NZFS 3830</strain>
    </source>
</reference>
<evidence type="ECO:0000313" key="2">
    <source>
        <dbReference type="Proteomes" id="UP000688947"/>
    </source>
</evidence>
<dbReference type="VEuPathDB" id="FungiDB:PC110_g14022"/>
<protein>
    <submittedName>
        <fullName evidence="1">Uncharacterized protein</fullName>
    </submittedName>
</protein>
<dbReference type="Proteomes" id="UP000688947">
    <property type="component" value="Unassembled WGS sequence"/>
</dbReference>
<dbReference type="OrthoDB" id="10301390at2759"/>
<gene>
    <name evidence="1" type="ORF">JG687_00016117</name>
</gene>
<proteinExistence type="predicted"/>
<accession>A0A8T1TSY4</accession>
<sequence length="79" mass="8933">ALVQEREEIELLRLGPCSPRTTQIVGCFSVPIARILALHHGDMINVPYGKKTERRKQLLERAAEHAMPCMELHLVNTMA</sequence>
<evidence type="ECO:0000313" key="1">
    <source>
        <dbReference type="EMBL" id="KAG6947398.1"/>
    </source>
</evidence>
<feature type="non-terminal residue" evidence="1">
    <location>
        <position position="1"/>
    </location>
</feature>
<dbReference type="AlphaFoldDB" id="A0A8T1TSY4"/>
<comment type="caution">
    <text evidence="1">The sequence shown here is derived from an EMBL/GenBank/DDBJ whole genome shotgun (WGS) entry which is preliminary data.</text>
</comment>
<name>A0A8T1TSY4_9STRA</name>